<dbReference type="AlphaFoldDB" id="A0A9P4QSE2"/>
<feature type="compositionally biased region" description="Basic and acidic residues" evidence="1">
    <location>
        <begin position="60"/>
        <end position="72"/>
    </location>
</feature>
<protein>
    <submittedName>
        <fullName evidence="2">Uncharacterized protein</fullName>
    </submittedName>
</protein>
<organism evidence="2 3">
    <name type="scientific">Polyplosphaeria fusca</name>
    <dbReference type="NCBI Taxonomy" id="682080"/>
    <lineage>
        <taxon>Eukaryota</taxon>
        <taxon>Fungi</taxon>
        <taxon>Dikarya</taxon>
        <taxon>Ascomycota</taxon>
        <taxon>Pezizomycotina</taxon>
        <taxon>Dothideomycetes</taxon>
        <taxon>Pleosporomycetidae</taxon>
        <taxon>Pleosporales</taxon>
        <taxon>Tetraplosphaeriaceae</taxon>
        <taxon>Polyplosphaeria</taxon>
    </lineage>
</organism>
<evidence type="ECO:0000313" key="2">
    <source>
        <dbReference type="EMBL" id="KAF2732963.1"/>
    </source>
</evidence>
<comment type="caution">
    <text evidence="2">The sequence shown here is derived from an EMBL/GenBank/DDBJ whole genome shotgun (WGS) entry which is preliminary data.</text>
</comment>
<feature type="region of interest" description="Disordered" evidence="1">
    <location>
        <begin position="1"/>
        <end position="72"/>
    </location>
</feature>
<sequence>MAPGFGFDLTRPITTRNPPLFSINSSNPATGAPTVPRIPPRNPARSNKREEDEEARSFAVRREIGKRRYFDE</sequence>
<keyword evidence="3" id="KW-1185">Reference proteome</keyword>
<proteinExistence type="predicted"/>
<evidence type="ECO:0000313" key="3">
    <source>
        <dbReference type="Proteomes" id="UP000799444"/>
    </source>
</evidence>
<reference evidence="2" key="1">
    <citation type="journal article" date="2020" name="Stud. Mycol.">
        <title>101 Dothideomycetes genomes: a test case for predicting lifestyles and emergence of pathogens.</title>
        <authorList>
            <person name="Haridas S."/>
            <person name="Albert R."/>
            <person name="Binder M."/>
            <person name="Bloem J."/>
            <person name="Labutti K."/>
            <person name="Salamov A."/>
            <person name="Andreopoulos B."/>
            <person name="Baker S."/>
            <person name="Barry K."/>
            <person name="Bills G."/>
            <person name="Bluhm B."/>
            <person name="Cannon C."/>
            <person name="Castanera R."/>
            <person name="Culley D."/>
            <person name="Daum C."/>
            <person name="Ezra D."/>
            <person name="Gonzalez J."/>
            <person name="Henrissat B."/>
            <person name="Kuo A."/>
            <person name="Liang C."/>
            <person name="Lipzen A."/>
            <person name="Lutzoni F."/>
            <person name="Magnuson J."/>
            <person name="Mondo S."/>
            <person name="Nolan M."/>
            <person name="Ohm R."/>
            <person name="Pangilinan J."/>
            <person name="Park H.-J."/>
            <person name="Ramirez L."/>
            <person name="Alfaro M."/>
            <person name="Sun H."/>
            <person name="Tritt A."/>
            <person name="Yoshinaga Y."/>
            <person name="Zwiers L.-H."/>
            <person name="Turgeon B."/>
            <person name="Goodwin S."/>
            <person name="Spatafora J."/>
            <person name="Crous P."/>
            <person name="Grigoriev I."/>
        </authorList>
    </citation>
    <scope>NUCLEOTIDE SEQUENCE</scope>
    <source>
        <strain evidence="2">CBS 125425</strain>
    </source>
</reference>
<feature type="compositionally biased region" description="Polar residues" evidence="1">
    <location>
        <begin position="12"/>
        <end position="29"/>
    </location>
</feature>
<evidence type="ECO:0000256" key="1">
    <source>
        <dbReference type="SAM" id="MobiDB-lite"/>
    </source>
</evidence>
<dbReference type="EMBL" id="ML996169">
    <property type="protein sequence ID" value="KAF2732963.1"/>
    <property type="molecule type" value="Genomic_DNA"/>
</dbReference>
<accession>A0A9P4QSE2</accession>
<gene>
    <name evidence="2" type="ORF">EJ04DRAFT_513598</name>
</gene>
<dbReference type="Proteomes" id="UP000799444">
    <property type="component" value="Unassembled WGS sequence"/>
</dbReference>
<name>A0A9P4QSE2_9PLEO</name>